<feature type="domain" description="Tryptophan synthase beta chain-like PALP" evidence="3">
    <location>
        <begin position="164"/>
        <end position="326"/>
    </location>
</feature>
<evidence type="ECO:0000313" key="5">
    <source>
        <dbReference type="EMBL" id="SPO01596.1"/>
    </source>
</evidence>
<keyword evidence="6" id="KW-1185">Reference proteome</keyword>
<organism evidence="5 6">
    <name type="scientific">Cephalotrichum gorgonifer</name>
    <dbReference type="NCBI Taxonomy" id="2041049"/>
    <lineage>
        <taxon>Eukaryota</taxon>
        <taxon>Fungi</taxon>
        <taxon>Dikarya</taxon>
        <taxon>Ascomycota</taxon>
        <taxon>Pezizomycotina</taxon>
        <taxon>Sordariomycetes</taxon>
        <taxon>Hypocreomycetidae</taxon>
        <taxon>Microascales</taxon>
        <taxon>Microascaceae</taxon>
        <taxon>Cephalotrichum</taxon>
    </lineage>
</organism>
<comment type="caution">
    <text evidence="5">The sequence shown here is derived from an EMBL/GenBank/DDBJ whole genome shotgun (WGS) entry which is preliminary data.</text>
</comment>
<evidence type="ECO:0000256" key="1">
    <source>
        <dbReference type="ARBA" id="ARBA00006247"/>
    </source>
</evidence>
<dbReference type="Proteomes" id="UP001187682">
    <property type="component" value="Unassembled WGS sequence"/>
</dbReference>
<evidence type="ECO:0000259" key="3">
    <source>
        <dbReference type="Pfam" id="PF00291"/>
    </source>
</evidence>
<comment type="similarity">
    <text evidence="1">Belongs to the peptidase M20A family.</text>
</comment>
<feature type="domain" description="Tryptophan synthase beta chain-like PALP" evidence="3">
    <location>
        <begin position="42"/>
        <end position="140"/>
    </location>
</feature>
<dbReference type="Gene3D" id="3.40.50.1100">
    <property type="match status" value="2"/>
</dbReference>
<dbReference type="SUPFAM" id="SSF55031">
    <property type="entry name" value="Bacterial exopeptidase dimerisation domain"/>
    <property type="match status" value="1"/>
</dbReference>
<evidence type="ECO:0000259" key="4">
    <source>
        <dbReference type="Pfam" id="PF07687"/>
    </source>
</evidence>
<dbReference type="InterPro" id="IPR011650">
    <property type="entry name" value="Peptidase_M20_dimer"/>
</dbReference>
<evidence type="ECO:0000256" key="2">
    <source>
        <dbReference type="ARBA" id="ARBA00022801"/>
    </source>
</evidence>
<accession>A0AAE8MW48</accession>
<dbReference type="InterPro" id="IPR036052">
    <property type="entry name" value="TrpB-like_PALP_sf"/>
</dbReference>
<dbReference type="SUPFAM" id="SSF53686">
    <property type="entry name" value="Tryptophan synthase beta subunit-like PLP-dependent enzymes"/>
    <property type="match status" value="1"/>
</dbReference>
<dbReference type="Pfam" id="PF07687">
    <property type="entry name" value="M20_dimer"/>
    <property type="match status" value="1"/>
</dbReference>
<keyword evidence="2" id="KW-0378">Hydrolase</keyword>
<dbReference type="InterPro" id="IPR001261">
    <property type="entry name" value="ArgE/DapE_CS"/>
</dbReference>
<dbReference type="EMBL" id="ONZQ02000005">
    <property type="protein sequence ID" value="SPO01596.1"/>
    <property type="molecule type" value="Genomic_DNA"/>
</dbReference>
<dbReference type="Pfam" id="PF00291">
    <property type="entry name" value="PALP"/>
    <property type="match status" value="2"/>
</dbReference>
<dbReference type="AlphaFoldDB" id="A0AAE8MW48"/>
<feature type="domain" description="Peptidase M20 dimerisation" evidence="4">
    <location>
        <begin position="510"/>
        <end position="619"/>
    </location>
</feature>
<dbReference type="SUPFAM" id="SSF53187">
    <property type="entry name" value="Zn-dependent exopeptidases"/>
    <property type="match status" value="1"/>
</dbReference>
<reference evidence="5" key="1">
    <citation type="submission" date="2018-03" db="EMBL/GenBank/DDBJ databases">
        <authorList>
            <person name="Guldener U."/>
        </authorList>
    </citation>
    <scope>NUCLEOTIDE SEQUENCE</scope>
</reference>
<dbReference type="InterPro" id="IPR001926">
    <property type="entry name" value="TrpB-like_PALP"/>
</dbReference>
<dbReference type="PANTHER" id="PTHR42937">
    <property type="match status" value="1"/>
</dbReference>
<dbReference type="PROSITE" id="PS00758">
    <property type="entry name" value="ARGE_DAPE_CPG2_1"/>
    <property type="match status" value="1"/>
</dbReference>
<dbReference type="GO" id="GO:0016787">
    <property type="term" value="F:hydrolase activity"/>
    <property type="evidence" value="ECO:0007669"/>
    <property type="project" value="UniProtKB-KW"/>
</dbReference>
<dbReference type="PANTHER" id="PTHR42937:SF1">
    <property type="entry name" value="DIAMINOPROPIONATE AMMONIA-LYASE"/>
    <property type="match status" value="1"/>
</dbReference>
<protein>
    <submittedName>
        <fullName evidence="5">Related to diaminopropionate ammonia-lyase</fullName>
    </submittedName>
</protein>
<dbReference type="InterPro" id="IPR002933">
    <property type="entry name" value="Peptidase_M20"/>
</dbReference>
<proteinExistence type="inferred from homology"/>
<dbReference type="Pfam" id="PF01546">
    <property type="entry name" value="Peptidase_M20"/>
    <property type="match status" value="1"/>
</dbReference>
<dbReference type="InterPro" id="IPR036264">
    <property type="entry name" value="Bact_exopeptidase_dim_dom"/>
</dbReference>
<name>A0AAE8MW48_9PEZI</name>
<sequence>MTSTQRRPIHLNPAATLWRLPSSSSSASNLPDRVRRFHRAMPGYAPTPLISLQSIASDLGVGSIHLKFEGSRFDLPSFKILGASWATYRALTTKIGLSLDSDLETLKAGLQGAATPVVFFAATDGNHGRAVARMGSILGLSRRKAPGGVLIEDTAFDGYEDIPQWVVDGYGTMMYEVDQQLGHTSPDLVIAPVGVGSFAQAVVSHYKSPDRPSTNTKVLTVESDVAPCLYRSLKRDSPDPIACNVPTIMAGLNCGTVSSNAWPLLRSGVDASLTVSDFEAHEACEILKSVGVSAGPCGAAPLAALRRLTASDKEALGLGHSSVIVLLCTEGHRDHPLPRSVAYDDPVSLCQALVQINSSVPSAAGPGETEIARYVTSWLSHRDIETHWIEPIPGRPSVVGVVRGARGGKSLMLNGHMDTVTNSSYDGDALSGHIKDGKLYGRGSADMKSGLAAILTTLAAAKARPLAGDVIFTGVADEEDMSIGTEQVLLAGWRADAAIVCEPTGEDLVVGHKGFAWFEVDILGRAAHGSRFDLGMDAIRLAGYFLVALDKYAKRLRDGPEQPSLGLPSVHASMIKGGEEVASYPAKCTITIERRTVAGETDEQVLAEVEGLLREAAQEVRDLKYDVRTLFTRKPYEIESSHPLVSLVSDQIKTASGKEPTLRTEAFWTDCALISDAGMPVVMYGPRGEGLHSMEEWADVESIRSVASTLEAITQTFCG</sequence>
<evidence type="ECO:0000313" key="6">
    <source>
        <dbReference type="Proteomes" id="UP001187682"/>
    </source>
</evidence>
<dbReference type="Gene3D" id="3.40.630.10">
    <property type="entry name" value="Zn peptidases"/>
    <property type="match status" value="1"/>
</dbReference>
<gene>
    <name evidence="5" type="ORF">DNG_04269</name>
</gene>
<dbReference type="Gene3D" id="3.30.70.360">
    <property type="match status" value="1"/>
</dbReference>